<gene>
    <name evidence="2" type="ORF">ACFO4N_05005</name>
</gene>
<name>A0ABV9GJ64_9BACL</name>
<dbReference type="CDD" id="cd05344">
    <property type="entry name" value="BKR_like_SDR_like"/>
    <property type="match status" value="1"/>
</dbReference>
<dbReference type="InterPro" id="IPR036291">
    <property type="entry name" value="NAD(P)-bd_dom_sf"/>
</dbReference>
<dbReference type="SUPFAM" id="SSF51735">
    <property type="entry name" value="NAD(P)-binding Rossmann-fold domains"/>
    <property type="match status" value="1"/>
</dbReference>
<dbReference type="PANTHER" id="PTHR42879">
    <property type="entry name" value="3-OXOACYL-(ACYL-CARRIER-PROTEIN) REDUCTASE"/>
    <property type="match status" value="1"/>
</dbReference>
<comment type="similarity">
    <text evidence="1">Belongs to the short-chain dehydrogenases/reductases (SDR) family.</text>
</comment>
<dbReference type="Pfam" id="PF13561">
    <property type="entry name" value="adh_short_C2"/>
    <property type="match status" value="1"/>
</dbReference>
<dbReference type="PANTHER" id="PTHR42879:SF6">
    <property type="entry name" value="NADPH-DEPENDENT REDUCTASE BACG"/>
    <property type="match status" value="1"/>
</dbReference>
<dbReference type="PRINTS" id="PR00081">
    <property type="entry name" value="GDHRDH"/>
</dbReference>
<comment type="caution">
    <text evidence="2">The sequence shown here is derived from an EMBL/GenBank/DDBJ whole genome shotgun (WGS) entry which is preliminary data.</text>
</comment>
<dbReference type="RefSeq" id="WP_376845091.1">
    <property type="nucleotide sequence ID" value="NZ_JBHSFW010000001.1"/>
</dbReference>
<dbReference type="Gene3D" id="3.40.50.720">
    <property type="entry name" value="NAD(P)-binding Rossmann-like Domain"/>
    <property type="match status" value="1"/>
</dbReference>
<evidence type="ECO:0000313" key="2">
    <source>
        <dbReference type="EMBL" id="MFC4618086.1"/>
    </source>
</evidence>
<accession>A0ABV9GJ64</accession>
<organism evidence="2 3">
    <name type="scientific">Camelliibacillus cellulosilyticus</name>
    <dbReference type="NCBI Taxonomy" id="2174486"/>
    <lineage>
        <taxon>Bacteria</taxon>
        <taxon>Bacillati</taxon>
        <taxon>Bacillota</taxon>
        <taxon>Bacilli</taxon>
        <taxon>Bacillales</taxon>
        <taxon>Sporolactobacillaceae</taxon>
        <taxon>Camelliibacillus</taxon>
    </lineage>
</organism>
<dbReference type="InterPro" id="IPR050259">
    <property type="entry name" value="SDR"/>
</dbReference>
<dbReference type="PRINTS" id="PR00080">
    <property type="entry name" value="SDRFAMILY"/>
</dbReference>
<dbReference type="EMBL" id="JBHSFW010000001">
    <property type="protein sequence ID" value="MFC4618086.1"/>
    <property type="molecule type" value="Genomic_DNA"/>
</dbReference>
<dbReference type="Proteomes" id="UP001596022">
    <property type="component" value="Unassembled WGS sequence"/>
</dbReference>
<evidence type="ECO:0000313" key="3">
    <source>
        <dbReference type="Proteomes" id="UP001596022"/>
    </source>
</evidence>
<proteinExistence type="inferred from homology"/>
<keyword evidence="3" id="KW-1185">Reference proteome</keyword>
<evidence type="ECO:0000256" key="1">
    <source>
        <dbReference type="ARBA" id="ARBA00006484"/>
    </source>
</evidence>
<sequence length="261" mass="28189">MDLGLTGKKALVMASSQGLGKAIAAELIKEGADVMMASRSPEKLERAADELEKQGGGSVQWRTADITNPTDIKKLVAETAHAFGHIDILVNNAGGPPGGGFREVSDQDWQQAFELNLLSYVRVIRAVLPHMEERGGRIINIASSSVKEPIANLVLSNTFRTGIVGLTKTLAEELAPDGIFIHTVAPGRFATDRVRHLDQLKAEREGVTEEAIKRKSEQQIPLGRYGRPEEFAKVVAFLVSEACTYMTGNSLLVDGGMIKAI</sequence>
<reference evidence="3" key="1">
    <citation type="journal article" date="2019" name="Int. J. Syst. Evol. Microbiol.">
        <title>The Global Catalogue of Microorganisms (GCM) 10K type strain sequencing project: providing services to taxonomists for standard genome sequencing and annotation.</title>
        <authorList>
            <consortium name="The Broad Institute Genomics Platform"/>
            <consortium name="The Broad Institute Genome Sequencing Center for Infectious Disease"/>
            <person name="Wu L."/>
            <person name="Ma J."/>
        </authorList>
    </citation>
    <scope>NUCLEOTIDE SEQUENCE [LARGE SCALE GENOMIC DNA]</scope>
    <source>
        <strain evidence="3">CGMCC 1.16306</strain>
    </source>
</reference>
<dbReference type="InterPro" id="IPR002347">
    <property type="entry name" value="SDR_fam"/>
</dbReference>
<protein>
    <submittedName>
        <fullName evidence="2">SDR family oxidoreductase</fullName>
    </submittedName>
</protein>